<evidence type="ECO:0000259" key="3">
    <source>
        <dbReference type="PROSITE" id="PS50878"/>
    </source>
</evidence>
<dbReference type="InterPro" id="IPR009060">
    <property type="entry name" value="UBA-like_sf"/>
</dbReference>
<evidence type="ECO:0000313" key="4">
    <source>
        <dbReference type="EMBL" id="CAG9135695.1"/>
    </source>
</evidence>
<dbReference type="CDD" id="cd14277">
    <property type="entry name" value="UBA_UBP2_like"/>
    <property type="match status" value="1"/>
</dbReference>
<keyword evidence="5" id="KW-1185">Reference proteome</keyword>
<dbReference type="PANTHER" id="PTHR19446">
    <property type="entry name" value="REVERSE TRANSCRIPTASES"/>
    <property type="match status" value="1"/>
</dbReference>
<proteinExistence type="predicted"/>
<accession>A0A8S4G3J9</accession>
<feature type="compositionally biased region" description="Basic and acidic residues" evidence="1">
    <location>
        <begin position="13"/>
        <end position="36"/>
    </location>
</feature>
<feature type="region of interest" description="Disordered" evidence="1">
    <location>
        <begin position="1"/>
        <end position="46"/>
    </location>
</feature>
<name>A0A8S4G3J9_PLUXY</name>
<dbReference type="Pfam" id="PF00078">
    <property type="entry name" value="RVT_1"/>
    <property type="match status" value="1"/>
</dbReference>
<feature type="compositionally biased region" description="Basic and acidic residues" evidence="1">
    <location>
        <begin position="171"/>
        <end position="187"/>
    </location>
</feature>
<comment type="caution">
    <text evidence="4">The sequence shown here is derived from an EMBL/GenBank/DDBJ whole genome shotgun (WGS) entry which is preliminary data.</text>
</comment>
<sequence length="1211" mass="133640">MSLGARAPKGGAKGKEGKAQEKGRGGEKTQPKEKVKPQATTEQLRMANMIDRQKDDAFDVRRMVQELMEMTCRTEEEVCSALHDADNDMQAACNLLLEETQPIQGEWQTSEKKKKKPAPPASNGEVEPPRDPRSRSGPRPRRGEGMGGATRGRGRGRGAGGARGRGRGRHTAPDHSGYDQPPHEHSMHGPSHGGDSFPATEDWDNEEWSGSLTDTKIEEKFYEKTKEEKQEIWWICGHVCAPGASGPSGRDDSERAPIATVVVAATSANMTSPVAGSTGSYSSNIAERLASKSIKDNGVVWGDRNEDQVASYSKECHKLLGCVDFPAQFTDCADHCCGEPDHRSVLDNLYSDIVTALQAAAKVSRGGSKGVGRGPRIVGWNKHVSAAHREARSRFHEWLLSGKPSSGCVYDDMRSSRKVFKSRLKWCQDHQDQIKMDALAEKHERGNFRTFWKTTSKMNPRPGLPVSVGGVSDPKDIANLFRDQFTINSPLGPARTMPNETHVQEMSTRFTAKEIVKVIRSISRGKSPGHDGLSIEHLQYAGPHISRVLAMFFTLCVRHSYLPPEMLITVVVPVLKNKTGDVGDMNNYRPISLATILAKVFDALLNVHLQNHLVLHGNQFGFRPNLSTESAILSLKHTVRYYTDRQTPVYACFLDLSKAFDLVSYDILWGKLRDIDLPHELVTIFQYWYTHQVNNVRWAGVMSESFGMECGVRQGGLTSPSLFNLYVDALIVALSKQHVGCHVDGVCVNNLSYADDMVLLSASVCGLRKLLRICEDYAMSHGLKYNVPKSKYMVFAAGSKRPDGVPPIRLYDVPLDRVEHFKYLGHVLTPDLKDCADIERERRALSIRANMLARRFARCSQNVKITLFRAFCTSLYTCSLWANYTQKSIRALQVQYNNALRAVLGLPRYCSASGMFAWARTDCFHATVRKRCASLVRRVRASANTVLAMIANKEECPYIRHCCQKHVFTPSVSTQADADASLAQVNSAAEDWDNPPEGNNGLPAHLPTYTYHNACAPPQPNTTAQLPRAAAAAATPDPPLEHTLAAPAQPMGMSGSLTAAQSQYLSQLTQQSQRHDNTRQELVWITGERPLGESTCLASPESRGWVLYCNECLVAWGIYNDREAVLTILILILRPLEGNNLGFVECICVDKNVAEGRCVFGDCIVRYLHGCFKLGNPGIHAGRPAPLVFSGVVCVVPRLVSHTLGALVAAA</sequence>
<feature type="compositionally biased region" description="Low complexity" evidence="1">
    <location>
        <begin position="1"/>
        <end position="10"/>
    </location>
</feature>
<protein>
    <submittedName>
        <fullName evidence="4">(diamondback moth) hypothetical protein</fullName>
    </submittedName>
</protein>
<organism evidence="4 5">
    <name type="scientific">Plutella xylostella</name>
    <name type="common">Diamondback moth</name>
    <name type="synonym">Plutella maculipennis</name>
    <dbReference type="NCBI Taxonomy" id="51655"/>
    <lineage>
        <taxon>Eukaryota</taxon>
        <taxon>Metazoa</taxon>
        <taxon>Ecdysozoa</taxon>
        <taxon>Arthropoda</taxon>
        <taxon>Hexapoda</taxon>
        <taxon>Insecta</taxon>
        <taxon>Pterygota</taxon>
        <taxon>Neoptera</taxon>
        <taxon>Endopterygota</taxon>
        <taxon>Lepidoptera</taxon>
        <taxon>Glossata</taxon>
        <taxon>Ditrysia</taxon>
        <taxon>Yponomeutoidea</taxon>
        <taxon>Plutellidae</taxon>
        <taxon>Plutella</taxon>
    </lineage>
</organism>
<evidence type="ECO:0000313" key="5">
    <source>
        <dbReference type="Proteomes" id="UP000653454"/>
    </source>
</evidence>
<feature type="region of interest" description="Disordered" evidence="1">
    <location>
        <begin position="1017"/>
        <end position="1036"/>
    </location>
</feature>
<dbReference type="AlphaFoldDB" id="A0A8S4G3J9"/>
<feature type="domain" description="Reverse transcriptase" evidence="3">
    <location>
        <begin position="555"/>
        <end position="828"/>
    </location>
</feature>
<dbReference type="InterPro" id="IPR015940">
    <property type="entry name" value="UBA"/>
</dbReference>
<evidence type="ECO:0000256" key="1">
    <source>
        <dbReference type="SAM" id="MobiDB-lite"/>
    </source>
</evidence>
<dbReference type="SUPFAM" id="SSF56672">
    <property type="entry name" value="DNA/RNA polymerases"/>
    <property type="match status" value="1"/>
</dbReference>
<feature type="compositionally biased region" description="Gly residues" evidence="1">
    <location>
        <begin position="145"/>
        <end position="163"/>
    </location>
</feature>
<dbReference type="CDD" id="cd01650">
    <property type="entry name" value="RT_nLTR_like"/>
    <property type="match status" value="1"/>
</dbReference>
<reference evidence="4" key="1">
    <citation type="submission" date="2020-11" db="EMBL/GenBank/DDBJ databases">
        <authorList>
            <person name="Whiteford S."/>
        </authorList>
    </citation>
    <scope>NUCLEOTIDE SEQUENCE</scope>
</reference>
<dbReference type="GO" id="GO:0071897">
    <property type="term" value="P:DNA biosynthetic process"/>
    <property type="evidence" value="ECO:0007669"/>
    <property type="project" value="UniProtKB-ARBA"/>
</dbReference>
<dbReference type="Proteomes" id="UP000653454">
    <property type="component" value="Unassembled WGS sequence"/>
</dbReference>
<dbReference type="InterPro" id="IPR043502">
    <property type="entry name" value="DNA/RNA_pol_sf"/>
</dbReference>
<dbReference type="PROSITE" id="PS50878">
    <property type="entry name" value="RT_POL"/>
    <property type="match status" value="1"/>
</dbReference>
<dbReference type="PROSITE" id="PS50030">
    <property type="entry name" value="UBA"/>
    <property type="match status" value="1"/>
</dbReference>
<dbReference type="Gene3D" id="1.10.8.10">
    <property type="entry name" value="DNA helicase RuvA subunit, C-terminal domain"/>
    <property type="match status" value="1"/>
</dbReference>
<dbReference type="EMBL" id="CAJHNJ030000110">
    <property type="protein sequence ID" value="CAG9135695.1"/>
    <property type="molecule type" value="Genomic_DNA"/>
</dbReference>
<feature type="domain" description="UBA" evidence="2">
    <location>
        <begin position="53"/>
        <end position="99"/>
    </location>
</feature>
<feature type="region of interest" description="Disordered" evidence="1">
    <location>
        <begin position="105"/>
        <end position="209"/>
    </location>
</feature>
<dbReference type="InterPro" id="IPR000477">
    <property type="entry name" value="RT_dom"/>
</dbReference>
<evidence type="ECO:0000259" key="2">
    <source>
        <dbReference type="PROSITE" id="PS50030"/>
    </source>
</evidence>
<gene>
    <name evidence="4" type="ORF">PLXY2_LOCUS13955</name>
</gene>
<dbReference type="SUPFAM" id="SSF46934">
    <property type="entry name" value="UBA-like"/>
    <property type="match status" value="1"/>
</dbReference>